<evidence type="ECO:0000313" key="4">
    <source>
        <dbReference type="Proteomes" id="UP000619512"/>
    </source>
</evidence>
<dbReference type="OrthoDB" id="9429568at2"/>
<evidence type="ECO:0000313" key="1">
    <source>
        <dbReference type="EMBL" id="GGY88417.1"/>
    </source>
</evidence>
<name>A0A4P7BAG9_9BURK</name>
<evidence type="ECO:0000313" key="2">
    <source>
        <dbReference type="EMBL" id="QBQ34777.1"/>
    </source>
</evidence>
<sequence length="74" mass="7982">MSAHLEQAGELPTAPLTCEQRVILVESMTVTWKAMEHLRSMGMIRPLADGSNPLRRADGCCKPDGGTCCPNAAR</sequence>
<reference evidence="2 3" key="2">
    <citation type="submission" date="2019-03" db="EMBL/GenBank/DDBJ databases">
        <title>Draft Genome Sequences of Six Type Strains of the Genus Massilia.</title>
        <authorList>
            <person name="Miess H."/>
            <person name="Frediansyhah A."/>
            <person name="Gross H."/>
        </authorList>
    </citation>
    <scope>NUCLEOTIDE SEQUENCE [LARGE SCALE GENOMIC DNA]</scope>
    <source>
        <strain evidence="2 3">DSM 17505</strain>
    </source>
</reference>
<dbReference type="RefSeq" id="WP_134382645.1">
    <property type="nucleotide sequence ID" value="NZ_BMWW01000003.1"/>
</dbReference>
<gene>
    <name evidence="2" type="ORF">E1742_00170</name>
    <name evidence="1" type="ORF">GCM10007388_22300</name>
</gene>
<keyword evidence="3" id="KW-1185">Reference proteome</keyword>
<evidence type="ECO:0000313" key="3">
    <source>
        <dbReference type="Proteomes" id="UP000294359"/>
    </source>
</evidence>
<organism evidence="1 4">
    <name type="scientific">Pseudoduganella plicata</name>
    <dbReference type="NCBI Taxonomy" id="321984"/>
    <lineage>
        <taxon>Bacteria</taxon>
        <taxon>Pseudomonadati</taxon>
        <taxon>Pseudomonadota</taxon>
        <taxon>Betaproteobacteria</taxon>
        <taxon>Burkholderiales</taxon>
        <taxon>Oxalobacteraceae</taxon>
        <taxon>Telluria group</taxon>
        <taxon>Pseudoduganella</taxon>
    </lineage>
</organism>
<accession>A0A4P7BAG9</accession>
<protein>
    <submittedName>
        <fullName evidence="1">Uncharacterized protein</fullName>
    </submittedName>
</protein>
<reference evidence="1" key="3">
    <citation type="submission" date="2022-12" db="EMBL/GenBank/DDBJ databases">
        <authorList>
            <person name="Sun Q."/>
            <person name="Kim S."/>
        </authorList>
    </citation>
    <scope>NUCLEOTIDE SEQUENCE</scope>
    <source>
        <strain evidence="1">KCTC 12344</strain>
    </source>
</reference>
<reference evidence="1" key="1">
    <citation type="journal article" date="2014" name="Int. J. Syst. Evol. Microbiol.">
        <title>Complete genome sequence of Corynebacterium casei LMG S-19264T (=DSM 44701T), isolated from a smear-ripened cheese.</title>
        <authorList>
            <consortium name="US DOE Joint Genome Institute (JGI-PGF)"/>
            <person name="Walter F."/>
            <person name="Albersmeier A."/>
            <person name="Kalinowski J."/>
            <person name="Ruckert C."/>
        </authorList>
    </citation>
    <scope>NUCLEOTIDE SEQUENCE</scope>
    <source>
        <strain evidence="1">KCTC 12344</strain>
    </source>
</reference>
<dbReference type="EMBL" id="BMWW01000003">
    <property type="protein sequence ID" value="GGY88417.1"/>
    <property type="molecule type" value="Genomic_DNA"/>
</dbReference>
<proteinExistence type="predicted"/>
<dbReference type="Proteomes" id="UP000294359">
    <property type="component" value="Chromosome"/>
</dbReference>
<dbReference type="EMBL" id="CP038026">
    <property type="protein sequence ID" value="QBQ34777.1"/>
    <property type="molecule type" value="Genomic_DNA"/>
</dbReference>
<dbReference type="AlphaFoldDB" id="A0A4P7BAG9"/>
<dbReference type="Proteomes" id="UP000619512">
    <property type="component" value="Unassembled WGS sequence"/>
</dbReference>